<dbReference type="Proteomes" id="UP000070457">
    <property type="component" value="Unassembled WGS sequence"/>
</dbReference>
<name>A0A136LY34_9BACT</name>
<dbReference type="InterPro" id="IPR043129">
    <property type="entry name" value="ATPase_NBD"/>
</dbReference>
<dbReference type="PIRSF" id="PIRSF019169">
    <property type="entry name" value="PilM"/>
    <property type="match status" value="1"/>
</dbReference>
<protein>
    <submittedName>
        <fullName evidence="1">Competence protein A</fullName>
    </submittedName>
</protein>
<evidence type="ECO:0000313" key="2">
    <source>
        <dbReference type="Proteomes" id="UP000070457"/>
    </source>
</evidence>
<comment type="caution">
    <text evidence="1">The sequence shown here is derived from an EMBL/GenBank/DDBJ whole genome shotgun (WGS) entry which is preliminary data.</text>
</comment>
<dbReference type="Pfam" id="PF11104">
    <property type="entry name" value="PilM_2"/>
    <property type="match status" value="1"/>
</dbReference>
<dbReference type="InterPro" id="IPR005883">
    <property type="entry name" value="PilM"/>
</dbReference>
<dbReference type="PANTHER" id="PTHR32432:SF3">
    <property type="entry name" value="ETHANOLAMINE UTILIZATION PROTEIN EUTJ"/>
    <property type="match status" value="1"/>
</dbReference>
<dbReference type="NCBIfam" id="TIGR01175">
    <property type="entry name" value="pilM"/>
    <property type="match status" value="1"/>
</dbReference>
<reference evidence="1 2" key="1">
    <citation type="submission" date="2015-02" db="EMBL/GenBank/DDBJ databases">
        <title>Improved understanding of the partial-nitritation anammox process through 23 genomes representing the majority of the microbial community.</title>
        <authorList>
            <person name="Speth D.R."/>
            <person name="In T Zandt M."/>
            <person name="Guerrero Cruz S."/>
            <person name="Jetten M.S."/>
            <person name="Dutilh B.E."/>
        </authorList>
    </citation>
    <scope>NUCLEOTIDE SEQUENCE [LARGE SCALE GENOMIC DNA]</scope>
    <source>
        <strain evidence="1">OLB20</strain>
    </source>
</reference>
<dbReference type="AlphaFoldDB" id="A0A136LY34"/>
<accession>A0A136LY34</accession>
<evidence type="ECO:0000313" key="1">
    <source>
        <dbReference type="EMBL" id="KXK26570.1"/>
    </source>
</evidence>
<organism evidence="1 2">
    <name type="scientific">candidate division WS6 bacterium OLB20</name>
    <dbReference type="NCBI Taxonomy" id="1617426"/>
    <lineage>
        <taxon>Bacteria</taxon>
        <taxon>Candidatus Dojkabacteria</taxon>
    </lineage>
</organism>
<dbReference type="Gene3D" id="3.30.420.40">
    <property type="match status" value="2"/>
</dbReference>
<dbReference type="Gene3D" id="3.30.1490.300">
    <property type="match status" value="1"/>
</dbReference>
<dbReference type="SUPFAM" id="SSF53067">
    <property type="entry name" value="Actin-like ATPase domain"/>
    <property type="match status" value="2"/>
</dbReference>
<dbReference type="EMBL" id="JYNZ01000003">
    <property type="protein sequence ID" value="KXK26570.1"/>
    <property type="molecule type" value="Genomic_DNA"/>
</dbReference>
<proteinExistence type="predicted"/>
<sequence>MNLPEFFGLDIGNHTIKVARTSVKGPDDAVLEAIGSIDTEFSAVAAEDDNSKQILADKIKQIRDAARISSKYVVAAMPEASIFTRLILLPDLPEDQLEQSLFYEAKQYLPIPPSDVQLDYIPIARKNVEGRNLIQALLVAAPKTVVNKYMEIISKAGLELIALETETMATARSITFNRPGSDSVLVIDFGANGTDLSVIKGKFPIFSQSLGTGSDELTKAISAEFGLQYSQAEQYKRAYGLVPDQADGKIAAALAPVMQIIINEINKTLNYFRAHLQESTPKQIYVVGDGAKLPGLAQYLSTNLGIQAEVTDPVAGLKIAGKIKSDVAQLSTVGFTVSVGLALKTQ</sequence>
<dbReference type="PANTHER" id="PTHR32432">
    <property type="entry name" value="CELL DIVISION PROTEIN FTSA-RELATED"/>
    <property type="match status" value="1"/>
</dbReference>
<dbReference type="InterPro" id="IPR050696">
    <property type="entry name" value="FtsA/MreB"/>
</dbReference>
<dbReference type="CDD" id="cd24049">
    <property type="entry name" value="ASKHA_NBD_PilM"/>
    <property type="match status" value="1"/>
</dbReference>
<gene>
    <name evidence="1" type="ORF">TR69_WS6001000576</name>
</gene>
<dbReference type="STRING" id="1617426.TR69_WS6001000576"/>